<protein>
    <recommendedName>
        <fullName evidence="4">DUF4233 domain-containing protein</fullName>
    </recommendedName>
</protein>
<gene>
    <name evidence="2" type="ORF">Pfl04_48630</name>
</gene>
<reference evidence="2" key="1">
    <citation type="submission" date="2021-01" db="EMBL/GenBank/DDBJ databases">
        <title>Whole genome shotgun sequence of Planosporangium flavigriseum NBRC 105377.</title>
        <authorList>
            <person name="Komaki H."/>
            <person name="Tamura T."/>
        </authorList>
    </citation>
    <scope>NUCLEOTIDE SEQUENCE</scope>
    <source>
        <strain evidence="2">NBRC 105377</strain>
    </source>
</reference>
<keyword evidence="1" id="KW-0812">Transmembrane</keyword>
<evidence type="ECO:0000256" key="1">
    <source>
        <dbReference type="SAM" id="Phobius"/>
    </source>
</evidence>
<dbReference type="Proteomes" id="UP000653674">
    <property type="component" value="Unassembled WGS sequence"/>
</dbReference>
<name>A0A8J3PPK2_9ACTN</name>
<dbReference type="AlphaFoldDB" id="A0A8J3PPK2"/>
<sequence>MSESKPGLRNPAAAVRGAGAGTLAVEAIVLLLAIAPLAKIGGAARGPAIVLVLVLAVAAVLLAGLLRHTWAWWAGLVVPVGLLAGGALHWSLAALGVVFGLLWAYVLNVRRAVYANRPS</sequence>
<keyword evidence="1" id="KW-0472">Membrane</keyword>
<organism evidence="2 3">
    <name type="scientific">Planosporangium flavigriseum</name>
    <dbReference type="NCBI Taxonomy" id="373681"/>
    <lineage>
        <taxon>Bacteria</taxon>
        <taxon>Bacillati</taxon>
        <taxon>Actinomycetota</taxon>
        <taxon>Actinomycetes</taxon>
        <taxon>Micromonosporales</taxon>
        <taxon>Micromonosporaceae</taxon>
        <taxon>Planosporangium</taxon>
    </lineage>
</organism>
<dbReference type="InterPro" id="IPR025327">
    <property type="entry name" value="DUF4233"/>
</dbReference>
<accession>A0A8J3PPK2</accession>
<proteinExistence type="predicted"/>
<keyword evidence="3" id="KW-1185">Reference proteome</keyword>
<feature type="transmembrane region" description="Helical" evidence="1">
    <location>
        <begin position="12"/>
        <end position="35"/>
    </location>
</feature>
<evidence type="ECO:0008006" key="4">
    <source>
        <dbReference type="Google" id="ProtNLM"/>
    </source>
</evidence>
<feature type="transmembrane region" description="Helical" evidence="1">
    <location>
        <begin position="47"/>
        <end position="67"/>
    </location>
</feature>
<dbReference type="EMBL" id="BONU01000056">
    <property type="protein sequence ID" value="GIG76459.1"/>
    <property type="molecule type" value="Genomic_DNA"/>
</dbReference>
<dbReference type="Pfam" id="PF14017">
    <property type="entry name" value="DUF4233"/>
    <property type="match status" value="1"/>
</dbReference>
<comment type="caution">
    <text evidence="2">The sequence shown here is derived from an EMBL/GenBank/DDBJ whole genome shotgun (WGS) entry which is preliminary data.</text>
</comment>
<evidence type="ECO:0000313" key="3">
    <source>
        <dbReference type="Proteomes" id="UP000653674"/>
    </source>
</evidence>
<keyword evidence="1" id="KW-1133">Transmembrane helix</keyword>
<evidence type="ECO:0000313" key="2">
    <source>
        <dbReference type="EMBL" id="GIG76459.1"/>
    </source>
</evidence>
<feature type="transmembrane region" description="Helical" evidence="1">
    <location>
        <begin position="87"/>
        <end position="107"/>
    </location>
</feature>
<dbReference type="RefSeq" id="WP_168078633.1">
    <property type="nucleotide sequence ID" value="NZ_BAAAQJ010000004.1"/>
</dbReference>